<evidence type="ECO:0000256" key="1">
    <source>
        <dbReference type="SAM" id="Phobius"/>
    </source>
</evidence>
<organism evidence="2 3">
    <name type="scientific">Folsomia candida</name>
    <name type="common">Springtail</name>
    <dbReference type="NCBI Taxonomy" id="158441"/>
    <lineage>
        <taxon>Eukaryota</taxon>
        <taxon>Metazoa</taxon>
        <taxon>Ecdysozoa</taxon>
        <taxon>Arthropoda</taxon>
        <taxon>Hexapoda</taxon>
        <taxon>Collembola</taxon>
        <taxon>Entomobryomorpha</taxon>
        <taxon>Isotomoidea</taxon>
        <taxon>Isotomidae</taxon>
        <taxon>Proisotominae</taxon>
        <taxon>Folsomia</taxon>
    </lineage>
</organism>
<name>A0A226F4A3_FOLCA</name>
<comment type="caution">
    <text evidence="2">The sequence shown here is derived from an EMBL/GenBank/DDBJ whole genome shotgun (WGS) entry which is preliminary data.</text>
</comment>
<keyword evidence="1" id="KW-0472">Membrane</keyword>
<dbReference type="EMBL" id="LNIX01000001">
    <property type="protein sequence ID" value="OXA64254.1"/>
    <property type="molecule type" value="Genomic_DNA"/>
</dbReference>
<accession>A0A226F4A3</accession>
<keyword evidence="1" id="KW-0812">Transmembrane</keyword>
<feature type="transmembrane region" description="Helical" evidence="1">
    <location>
        <begin position="492"/>
        <end position="512"/>
    </location>
</feature>
<evidence type="ECO:0000313" key="2">
    <source>
        <dbReference type="EMBL" id="OXA64254.1"/>
    </source>
</evidence>
<keyword evidence="1" id="KW-1133">Transmembrane helix</keyword>
<dbReference type="Proteomes" id="UP000198287">
    <property type="component" value="Unassembled WGS sequence"/>
</dbReference>
<sequence length="534" mass="59600">MGGQLRSMEGFRVVNECISTEDEEDNDDAKCTTITPSYAGMWTFATHAGTGLAVAGLSATYYALARKNAQLERDSSTIWDDGDRNRLDEKTFSSMAALTTSQMLLKKELDSLSRESGHNLGLNTFEGQNYAPIPSKHNEMQIRRIVSRVQTSFSMDPLFSNTKSDTSFSGVVSDSHPTLAPIRQMNQHAYDHNAASPKQEYASTSERTSEETTLEGCFLVERTKSPVVYYKNPDFGKRSAGRTCMDVSDVYAAPGFNINEESYDWTDKDQSTDRVYKDSTRFIFAPILSESGVSLCDDDDDDDDHQQFLINDEPTEIDFDQEPKSFASKDHWTSDGLSQIDEIHDYNLQLRLGQGLGVNSDDSGLLVRNDLTIPDSPRMSLFDHDDKEEMLETAEESLVKLEVPVKNESPEMGELVMGVHDEIASGGGDGDKIQKSTKTDTLVIATIDECQDCFPRICIAPSTSILGRIPENSWIGWPIRLYTDFATDHPTVVLLFLGAVILLTALLGKLFITMGEWFEYINDIDYNPDALMEH</sequence>
<protein>
    <submittedName>
        <fullName evidence="2">Uncharacterized protein</fullName>
    </submittedName>
</protein>
<dbReference type="AlphaFoldDB" id="A0A226F4A3"/>
<keyword evidence="3" id="KW-1185">Reference proteome</keyword>
<gene>
    <name evidence="2" type="ORF">Fcan01_03744</name>
</gene>
<evidence type="ECO:0000313" key="3">
    <source>
        <dbReference type="Proteomes" id="UP000198287"/>
    </source>
</evidence>
<reference evidence="2 3" key="1">
    <citation type="submission" date="2015-12" db="EMBL/GenBank/DDBJ databases">
        <title>The genome of Folsomia candida.</title>
        <authorList>
            <person name="Faddeeva A."/>
            <person name="Derks M.F."/>
            <person name="Anvar Y."/>
            <person name="Smit S."/>
            <person name="Van Straalen N."/>
            <person name="Roelofs D."/>
        </authorList>
    </citation>
    <scope>NUCLEOTIDE SEQUENCE [LARGE SCALE GENOMIC DNA]</scope>
    <source>
        <strain evidence="2 3">VU population</strain>
        <tissue evidence="2">Whole body</tissue>
    </source>
</reference>
<proteinExistence type="predicted"/>